<dbReference type="GO" id="GO:0005829">
    <property type="term" value="C:cytosol"/>
    <property type="evidence" value="ECO:0007669"/>
    <property type="project" value="TreeGrafter"/>
</dbReference>
<evidence type="ECO:0000259" key="4">
    <source>
        <dbReference type="PROSITE" id="PS52004"/>
    </source>
</evidence>
<proteinExistence type="inferred from homology"/>
<protein>
    <recommendedName>
        <fullName evidence="4">Ketosynthase family 3 (KS3) domain-containing protein</fullName>
    </recommendedName>
</protein>
<dbReference type="InterPro" id="IPR000794">
    <property type="entry name" value="Beta-ketoacyl_synthase"/>
</dbReference>
<dbReference type="InterPro" id="IPR014030">
    <property type="entry name" value="Ketoacyl_synth_N"/>
</dbReference>
<dbReference type="InterPro" id="IPR014031">
    <property type="entry name" value="Ketoacyl_synth_C"/>
</dbReference>
<dbReference type="InterPro" id="IPR016039">
    <property type="entry name" value="Thiolase-like"/>
</dbReference>
<dbReference type="Pfam" id="PF00109">
    <property type="entry name" value="ketoacyl-synt"/>
    <property type="match status" value="1"/>
</dbReference>
<dbReference type="SUPFAM" id="SSF53901">
    <property type="entry name" value="Thiolase-like"/>
    <property type="match status" value="2"/>
</dbReference>
<evidence type="ECO:0000313" key="5">
    <source>
        <dbReference type="EMBL" id="ANY69445.1"/>
    </source>
</evidence>
<dbReference type="PANTHER" id="PTHR11712">
    <property type="entry name" value="POLYKETIDE SYNTHASE-RELATED"/>
    <property type="match status" value="1"/>
</dbReference>
<dbReference type="AlphaFoldDB" id="A0A1B2DP07"/>
<dbReference type="Gene3D" id="3.40.47.10">
    <property type="match status" value="1"/>
</dbReference>
<dbReference type="InterPro" id="IPR020841">
    <property type="entry name" value="PKS_Beta-ketoAc_synthase_dom"/>
</dbReference>
<dbReference type="PANTHER" id="PTHR11712:SF336">
    <property type="entry name" value="3-OXOACYL-[ACYL-CARRIER-PROTEIN] SYNTHASE, MITOCHONDRIAL"/>
    <property type="match status" value="1"/>
</dbReference>
<sequence>MSRPQAVVTGIGIIAPGGSNREAFFQSIVNGASGLRAHEKLKKLGVSGEVAGSVDELYREMEEDERAVQMTYAALDEALADSGLTKEDISKLETRAGLSLSESVPGHIKTMRYIQNNREQKWNDPDGLIEIPSLLSHIVSYIDIRGQAYTTMSACAAGTAGAGIALDAIRNGIADLMVVVGAEPLSDNYIAGFHSLQSMSLGGCVPFDKNRDGMSLGEGAAVFILETLEGAKARGAHIYGELLGYGLSNDAYHITSPDPEGEGAVRTMLMALEDAGLEPGDIDYVNAHGTATELNDLMEMRALSKVFGTEEKQSQVMISSTKAVTGHCLGAAGSVELAATLLAIDRGIVPPTAFLKEQPEPFQELQIVKGNYEERSIQYAMSNSYAFFGHSASIVVGKV</sequence>
<dbReference type="CDD" id="cd00834">
    <property type="entry name" value="KAS_I_II"/>
    <property type="match status" value="1"/>
</dbReference>
<dbReference type="GO" id="GO:0004315">
    <property type="term" value="F:3-oxoacyl-[acyl-carrier-protein] synthase activity"/>
    <property type="evidence" value="ECO:0007669"/>
    <property type="project" value="TreeGrafter"/>
</dbReference>
<reference evidence="5" key="1">
    <citation type="submission" date="2016-08" db="EMBL/GenBank/DDBJ databases">
        <title>Complete Genome Seqeunce of Paenibacillus sp. BIHB 4019 from tea rhizoplane.</title>
        <authorList>
            <person name="Thakur R."/>
            <person name="Swarnkar M.K."/>
            <person name="Gulati A."/>
        </authorList>
    </citation>
    <scope>NUCLEOTIDE SEQUENCE [LARGE SCALE GENOMIC DNA]</scope>
    <source>
        <strain evidence="5">BIHB4019</strain>
    </source>
</reference>
<dbReference type="RefSeq" id="WP_099520479.1">
    <property type="nucleotide sequence ID" value="NZ_CP016808.1"/>
</dbReference>
<dbReference type="EMBL" id="CP016808">
    <property type="protein sequence ID" value="ANY69445.1"/>
    <property type="molecule type" value="Genomic_DNA"/>
</dbReference>
<dbReference type="GO" id="GO:0006633">
    <property type="term" value="P:fatty acid biosynthetic process"/>
    <property type="evidence" value="ECO:0007669"/>
    <property type="project" value="TreeGrafter"/>
</dbReference>
<evidence type="ECO:0000256" key="2">
    <source>
        <dbReference type="ARBA" id="ARBA00022679"/>
    </source>
</evidence>
<comment type="similarity">
    <text evidence="1 3">Belongs to the thiolase-like superfamily. Beta-ketoacyl-ACP synthases family.</text>
</comment>
<keyword evidence="2 3" id="KW-0808">Transferase</keyword>
<gene>
    <name evidence="5" type="ORF">BBD42_25380</name>
</gene>
<evidence type="ECO:0000256" key="1">
    <source>
        <dbReference type="ARBA" id="ARBA00008467"/>
    </source>
</evidence>
<dbReference type="PROSITE" id="PS52004">
    <property type="entry name" value="KS3_2"/>
    <property type="match status" value="1"/>
</dbReference>
<feature type="domain" description="Ketosynthase family 3 (KS3)" evidence="4">
    <location>
        <begin position="3"/>
        <end position="398"/>
    </location>
</feature>
<dbReference type="SMART" id="SM00825">
    <property type="entry name" value="PKS_KS"/>
    <property type="match status" value="1"/>
</dbReference>
<organism evidence="5">
    <name type="scientific">Paenibacillus sp. BIHB 4019</name>
    <dbReference type="NCBI Taxonomy" id="1870819"/>
    <lineage>
        <taxon>Bacteria</taxon>
        <taxon>Bacillati</taxon>
        <taxon>Bacillota</taxon>
        <taxon>Bacilli</taxon>
        <taxon>Bacillales</taxon>
        <taxon>Paenibacillaceae</taxon>
        <taxon>Paenibacillus</taxon>
    </lineage>
</organism>
<accession>A0A1B2DP07</accession>
<evidence type="ECO:0000256" key="3">
    <source>
        <dbReference type="RuleBase" id="RU003694"/>
    </source>
</evidence>
<name>A0A1B2DP07_9BACL</name>
<dbReference type="Pfam" id="PF02801">
    <property type="entry name" value="Ketoacyl-synt_C"/>
    <property type="match status" value="1"/>
</dbReference>